<dbReference type="AlphaFoldDB" id="I4YQV2"/>
<keyword evidence="2" id="KW-1185">Reference proteome</keyword>
<gene>
    <name evidence="1" type="ORF">MicloDRAFT_00028930</name>
</gene>
<accession>I4YQV2</accession>
<organism evidence="1 2">
    <name type="scientific">Microvirga lotononidis</name>
    <dbReference type="NCBI Taxonomy" id="864069"/>
    <lineage>
        <taxon>Bacteria</taxon>
        <taxon>Pseudomonadati</taxon>
        <taxon>Pseudomonadota</taxon>
        <taxon>Alphaproteobacteria</taxon>
        <taxon>Hyphomicrobiales</taxon>
        <taxon>Methylobacteriaceae</taxon>
        <taxon>Microvirga</taxon>
    </lineage>
</organism>
<dbReference type="PATRIC" id="fig|864069.3.peg.3129"/>
<proteinExistence type="predicted"/>
<reference evidence="1 2" key="1">
    <citation type="submission" date="2012-02" db="EMBL/GenBank/DDBJ databases">
        <title>Improved High-Quality Draft sequence of Microvirga sp. WSM3557.</title>
        <authorList>
            <consortium name="US DOE Joint Genome Institute"/>
            <person name="Lucas S."/>
            <person name="Han J."/>
            <person name="Lapidus A."/>
            <person name="Cheng J.-F."/>
            <person name="Goodwin L."/>
            <person name="Pitluck S."/>
            <person name="Peters L."/>
            <person name="Zhang X."/>
            <person name="Detter J.C."/>
            <person name="Han C."/>
            <person name="Tapia R."/>
            <person name="Land M."/>
            <person name="Hauser L."/>
            <person name="Kyrpides N."/>
            <person name="Ivanova N."/>
            <person name="Pagani I."/>
            <person name="Brau L."/>
            <person name="Yates R."/>
            <person name="O'Hara G."/>
            <person name="Rui T."/>
            <person name="Howieson J."/>
            <person name="Reeve W."/>
            <person name="Woyke T."/>
        </authorList>
    </citation>
    <scope>NUCLEOTIDE SEQUENCE [LARGE SCALE GENOMIC DNA]</scope>
    <source>
        <strain evidence="1 2">WSM3557</strain>
    </source>
</reference>
<protein>
    <submittedName>
        <fullName evidence="1">Uncharacterized protein</fullName>
    </submittedName>
</protein>
<dbReference type="Proteomes" id="UP000003947">
    <property type="component" value="Unassembled WGS sequence"/>
</dbReference>
<evidence type="ECO:0000313" key="1">
    <source>
        <dbReference type="EMBL" id="EIM26344.1"/>
    </source>
</evidence>
<dbReference type="HOGENOM" id="CLU_2538788_0_0_5"/>
<dbReference type="STRING" id="864069.MicloDRAFT_00028930"/>
<name>I4YQV2_9HYPH</name>
<evidence type="ECO:0000313" key="2">
    <source>
        <dbReference type="Proteomes" id="UP000003947"/>
    </source>
</evidence>
<dbReference type="EMBL" id="JH660645">
    <property type="protein sequence ID" value="EIM26344.1"/>
    <property type="molecule type" value="Genomic_DNA"/>
</dbReference>
<sequence>MGTDEPGQGQDPLQLEAAGAVELFLSYPPVTVPRAAKLLKVMPDAVNLLLALPGACRASSPDPPTTELGNSCKISFLSRILSS</sequence>